<dbReference type="InParanoid" id="H1XST7"/>
<dbReference type="Proteomes" id="UP000183868">
    <property type="component" value="Chromosome"/>
</dbReference>
<dbReference type="NCBIfam" id="NF012211">
    <property type="entry name" value="tand_rpt_95"/>
    <property type="match status" value="5"/>
</dbReference>
<dbReference type="SUPFAM" id="SSF49313">
    <property type="entry name" value="Cadherin-like"/>
    <property type="match status" value="4"/>
</dbReference>
<dbReference type="SMART" id="SM00112">
    <property type="entry name" value="CA"/>
    <property type="match status" value="1"/>
</dbReference>
<feature type="region of interest" description="Disordered" evidence="1">
    <location>
        <begin position="332"/>
        <end position="356"/>
    </location>
</feature>
<dbReference type="eggNOG" id="COG3420">
    <property type="taxonomic scope" value="Bacteria"/>
</dbReference>
<dbReference type="KEGG" id="caby:Cabys_3517"/>
<evidence type="ECO:0000313" key="5">
    <source>
        <dbReference type="EMBL" id="EHO40314.1"/>
    </source>
</evidence>
<dbReference type="SMART" id="SM00736">
    <property type="entry name" value="CADG"/>
    <property type="match status" value="6"/>
</dbReference>
<reference evidence="4 7" key="2">
    <citation type="submission" date="2016-11" db="EMBL/GenBank/DDBJ databases">
        <title>Genomic analysis of Caldithrix abyssi and proposal of a novel bacterial phylum Caldithrichaeota.</title>
        <authorList>
            <person name="Kublanov I."/>
            <person name="Sigalova O."/>
            <person name="Gavrilov S."/>
            <person name="Lebedinsky A."/>
            <person name="Ivanova N."/>
            <person name="Daum C."/>
            <person name="Reddy T."/>
            <person name="Klenk H.P."/>
            <person name="Goker M."/>
            <person name="Reva O."/>
            <person name="Miroshnichenko M."/>
            <person name="Kyprides N."/>
            <person name="Woyke T."/>
            <person name="Gelfand M."/>
        </authorList>
    </citation>
    <scope>NUCLEOTIDE SEQUENCE [LARGE SCALE GENOMIC DNA]</scope>
    <source>
        <strain evidence="4 7">LF13</strain>
    </source>
</reference>
<accession>H1XST7</accession>
<dbReference type="PANTHER" id="PTHR34720:SF9">
    <property type="entry name" value="BLR4714 PROTEIN"/>
    <property type="match status" value="1"/>
</dbReference>
<keyword evidence="2" id="KW-0732">Signal</keyword>
<gene>
    <name evidence="4" type="ORF">Cabys_3517</name>
    <name evidence="5" type="ORF">Calab_0674</name>
</gene>
<dbReference type="Gene3D" id="2.60.40.2810">
    <property type="match status" value="3"/>
</dbReference>
<evidence type="ECO:0000313" key="4">
    <source>
        <dbReference type="EMBL" id="APF20263.1"/>
    </source>
</evidence>
<dbReference type="Gene3D" id="2.60.40.10">
    <property type="entry name" value="Immunoglobulins"/>
    <property type="match status" value="6"/>
</dbReference>
<feature type="signal peptide" evidence="2">
    <location>
        <begin position="1"/>
        <end position="20"/>
    </location>
</feature>
<dbReference type="EMBL" id="CP018099">
    <property type="protein sequence ID" value="APF20263.1"/>
    <property type="molecule type" value="Genomic_DNA"/>
</dbReference>
<reference evidence="5 6" key="1">
    <citation type="submission" date="2011-09" db="EMBL/GenBank/DDBJ databases">
        <title>The permanent draft genome of Caldithrix abyssi DSM 13497.</title>
        <authorList>
            <consortium name="US DOE Joint Genome Institute (JGI-PGF)"/>
            <person name="Lucas S."/>
            <person name="Han J."/>
            <person name="Lapidus A."/>
            <person name="Bruce D."/>
            <person name="Goodwin L."/>
            <person name="Pitluck S."/>
            <person name="Peters L."/>
            <person name="Kyrpides N."/>
            <person name="Mavromatis K."/>
            <person name="Ivanova N."/>
            <person name="Mikhailova N."/>
            <person name="Chertkov O."/>
            <person name="Detter J.C."/>
            <person name="Tapia R."/>
            <person name="Han C."/>
            <person name="Land M."/>
            <person name="Hauser L."/>
            <person name="Markowitz V."/>
            <person name="Cheng J.-F."/>
            <person name="Hugenholtz P."/>
            <person name="Woyke T."/>
            <person name="Wu D."/>
            <person name="Spring S."/>
            <person name="Brambilla E."/>
            <person name="Klenk H.-P."/>
            <person name="Eisen J.A."/>
        </authorList>
    </citation>
    <scope>NUCLEOTIDE SEQUENCE [LARGE SCALE GENOMIC DNA]</scope>
    <source>
        <strain evidence="5 6">DSM 13497</strain>
    </source>
</reference>
<dbReference type="SUPFAM" id="SSF51126">
    <property type="entry name" value="Pectin lyase-like"/>
    <property type="match status" value="1"/>
</dbReference>
<proteinExistence type="predicted"/>
<dbReference type="Gene3D" id="2.60.40.4070">
    <property type="match status" value="1"/>
</dbReference>
<dbReference type="InterPro" id="IPR006644">
    <property type="entry name" value="Cadg"/>
</dbReference>
<sequence length="1620" mass="173739" precursor="true">MRKVFYLVSFILLASSFLFADTWSQSTISANTTWTKNNASGDGVWIVDVPNDTLIVEAGATLTIEAGVTVKFHDDVLFLVYGSLIAEGNTQDSIIFTLDDAPGSATEWSGIKLLSGASTVNKLIHCRIEKGDADIDLSGGKDYENNGGGIFCAASIDSNTVIKHCTIQHNKAVEGGGGIFTAGAPKIEFNLIRHNIAGQYGGGIGIKGGSVFELATPTLKNNIIIHNKADGLGGGGIGSFANTNMTMLNDLVYDNSSLNGSGGGIFLYSSSSLLSGKNLIVRGNSANSSNQIFGVPDLTYSNVEGGYSGEGNIDADPQFKDAANDDFHFEANSPVVDAGDNTNAPTVDFDGEPRPFDGDRDGTAVADMGPYEYQNTPPQIVSQPVTQATEDQLYTYQVVAEDPDAEEVLTYALLQGPAFLSMDAATGLLSGTPQTDEEAGDYTVVIQVSDLNNATDTQTFTLTVVAVNDAPIVSDIPDQTIDEGQSFTQIYLDNYVEDEDNADSEMTWTYSGNLQLIVTIDENRVATIQTPDSDWYGSETITFTATDPGGLSGSDAATFTVNNVNDAPVVSDIPDQTIDEGQSFTQIYLDDYVTDIDNVESDLTWTYSGNQELIVTIDENRVATISTPNADWYGSETITFTATDPDGLSDSDPATFTVNAVNDAPVVSDIPDQTIDEGQSFVSIALDDYVTDVDNDKSELTWTYSGNQDLIVVISADHIATVSVPDSDWFGAETITFRATDPDGAYGEDAATFTVNNINDAPVAVDDNATTSEDVAATIDVLANDSDVDGDNLLVSAVSSPTHGTAVIDNNQVIYTPETNWSGSDSFTYTIDDGNGGSAQATVYVTVEAVNDAPVVSDIPDQTINEGETFSDIVLDNYVNDVDNADSEINWTYSGNQDLQVSISADRVAHIAIPDPNWNGSEQIVFTATDPGGLSDRDTVTFTVQPVNDPPLAVDDHAATSEDSSLHIAVLQNDSDAENNPLTITQILNLNHGTASIVADTLIKYTPAANYYGDDSFQYVVSDNNGGLDTASVFVTISPVNDPPMISGLNEQQTNEGQAFEPIELDAFVSDVDDPDSVLQWQAGPTQNIAVSISNDRVLTAQPVDENWYGSEIVVLTVTDTSGAMDQDSVKFTVLPVNDAPVAMNDTASVAEDSSLVIALLENDFDVDGDSLQIAAIDSALHGRIALANNRLTYSPFANFFGEDSLSYVISDGNGALDTAKVLITVTPVNDAPVVIQMDDQIIMEGQSFDVFALDNYVSDVDDPDSLLSWSVKGQIELSATITPQRFLFVEPPSSEWNGSEVLTLTVVDTAGLADSMTVTFEVLAVNDTVSFSLPLPTLTFKEDDSLLYDISNWYPYVEDKDNPDSTLNFDLTGAKVVTVVKKDHAFLLKAPANWFGSDTLTLTVDDGLVGNSTSVLVNVKAVNDAPEIRNLPSEITFDNDTTYVLTMKDFAFDIDTPDSLLSWNFMVSNDSLKFSYDTESTNLTLSAPQFAGTVQLTCILSDDSSATTRDTIEVVVTSPTGLQDDLFSQIPKSFELRQNFPNPFNPLTKIRFGLPRAGKISITVYNILGKKVATVFEGDKPAGYHVVTFNGSQLASGIYFYRLTTEDGKAFIRKMVLLK</sequence>
<dbReference type="RefSeq" id="WP_006927264.1">
    <property type="nucleotide sequence ID" value="NZ_CM001402.1"/>
</dbReference>
<dbReference type="Pfam" id="PF05345">
    <property type="entry name" value="He_PIG"/>
    <property type="match status" value="1"/>
</dbReference>
<evidence type="ECO:0000256" key="2">
    <source>
        <dbReference type="SAM" id="SignalP"/>
    </source>
</evidence>
<dbReference type="InterPro" id="IPR011050">
    <property type="entry name" value="Pectin_lyase_fold/virulence"/>
</dbReference>
<name>H1XST7_CALAY</name>
<dbReference type="NCBIfam" id="TIGR04183">
    <property type="entry name" value="Por_Secre_tail"/>
    <property type="match status" value="1"/>
</dbReference>
<evidence type="ECO:0000313" key="7">
    <source>
        <dbReference type="Proteomes" id="UP000183868"/>
    </source>
</evidence>
<dbReference type="eggNOG" id="COG2911">
    <property type="taxonomic scope" value="Bacteria"/>
</dbReference>
<dbReference type="PaxDb" id="880073-Calab_0674"/>
<protein>
    <submittedName>
        <fullName evidence="5">Outer membrane adhesin like protein</fullName>
    </submittedName>
    <submittedName>
        <fullName evidence="4">Por secretion system C-terminal sorting domain-containing protein</fullName>
    </submittedName>
</protein>
<dbReference type="GO" id="GO:0007156">
    <property type="term" value="P:homophilic cell adhesion via plasma membrane adhesion molecules"/>
    <property type="evidence" value="ECO:0007669"/>
    <property type="project" value="InterPro"/>
</dbReference>
<organism evidence="5 6">
    <name type="scientific">Caldithrix abyssi DSM 13497</name>
    <dbReference type="NCBI Taxonomy" id="880073"/>
    <lineage>
        <taxon>Bacteria</taxon>
        <taxon>Pseudomonadati</taxon>
        <taxon>Calditrichota</taxon>
        <taxon>Calditrichia</taxon>
        <taxon>Calditrichales</taxon>
        <taxon>Calditrichaceae</taxon>
        <taxon>Caldithrix</taxon>
    </lineage>
</organism>
<dbReference type="EMBL" id="CM001402">
    <property type="protein sequence ID" value="EHO40314.1"/>
    <property type="molecule type" value="Genomic_DNA"/>
</dbReference>
<feature type="chain" id="PRO_5009695328" evidence="2">
    <location>
        <begin position="21"/>
        <end position="1620"/>
    </location>
</feature>
<dbReference type="PROSITE" id="PS50268">
    <property type="entry name" value="CADHERIN_2"/>
    <property type="match status" value="1"/>
</dbReference>
<evidence type="ECO:0000313" key="6">
    <source>
        <dbReference type="Proteomes" id="UP000004671"/>
    </source>
</evidence>
<evidence type="ECO:0000256" key="1">
    <source>
        <dbReference type="SAM" id="MobiDB-lite"/>
    </source>
</evidence>
<dbReference type="HOGENOM" id="CLU_240200_0_0_0"/>
<dbReference type="InterPro" id="IPR059226">
    <property type="entry name" value="Choice_anch_Q_dom"/>
</dbReference>
<dbReference type="Pfam" id="PF18962">
    <property type="entry name" value="Por_Secre_tail"/>
    <property type="match status" value="1"/>
</dbReference>
<evidence type="ECO:0000259" key="3">
    <source>
        <dbReference type="PROSITE" id="PS50268"/>
    </source>
</evidence>
<dbReference type="InterPro" id="IPR026444">
    <property type="entry name" value="Secre_tail"/>
</dbReference>
<dbReference type="GO" id="GO:0005509">
    <property type="term" value="F:calcium ion binding"/>
    <property type="evidence" value="ECO:0007669"/>
    <property type="project" value="InterPro"/>
</dbReference>
<feature type="domain" description="Cadherin" evidence="3">
    <location>
        <begin position="397"/>
        <end position="473"/>
    </location>
</feature>
<dbReference type="Pfam" id="PF17963">
    <property type="entry name" value="Big_9"/>
    <property type="match status" value="9"/>
</dbReference>
<dbReference type="PANTHER" id="PTHR34720">
    <property type="entry name" value="MICROCYSTIN DEPENDENT PROTEIN"/>
    <property type="match status" value="1"/>
</dbReference>
<dbReference type="InterPro" id="IPR013783">
    <property type="entry name" value="Ig-like_fold"/>
</dbReference>
<keyword evidence="6" id="KW-1185">Reference proteome</keyword>
<dbReference type="eggNOG" id="COG1520">
    <property type="taxonomic scope" value="Bacteria"/>
</dbReference>
<dbReference type="OrthoDB" id="9805100at2"/>
<dbReference type="GO" id="GO:0016020">
    <property type="term" value="C:membrane"/>
    <property type="evidence" value="ECO:0007669"/>
    <property type="project" value="InterPro"/>
</dbReference>
<dbReference type="NCBIfam" id="NF041518">
    <property type="entry name" value="choice_anch_Q"/>
    <property type="match status" value="1"/>
</dbReference>
<dbReference type="Proteomes" id="UP000004671">
    <property type="component" value="Chromosome"/>
</dbReference>
<dbReference type="InterPro" id="IPR002126">
    <property type="entry name" value="Cadherin-like_dom"/>
</dbReference>
<dbReference type="InterPro" id="IPR015919">
    <property type="entry name" value="Cadherin-like_sf"/>
</dbReference>